<dbReference type="Gene3D" id="2.30.29.30">
    <property type="entry name" value="Pleckstrin-homology domain (PH domain)/Phosphotyrosine-binding domain (PTB)"/>
    <property type="match status" value="1"/>
</dbReference>
<feature type="region of interest" description="Disordered" evidence="2">
    <location>
        <begin position="381"/>
        <end position="403"/>
    </location>
</feature>
<dbReference type="EMBL" id="JBHFFA010000004">
    <property type="protein sequence ID" value="KAL2630347.1"/>
    <property type="molecule type" value="Genomic_DNA"/>
</dbReference>
<evidence type="ECO:0000256" key="1">
    <source>
        <dbReference type="SAM" id="Coils"/>
    </source>
</evidence>
<protein>
    <recommendedName>
        <fullName evidence="3">PH domain-containing protein</fullName>
    </recommendedName>
</protein>
<dbReference type="InterPro" id="IPR011993">
    <property type="entry name" value="PH-like_dom_sf"/>
</dbReference>
<keyword evidence="5" id="KW-1185">Reference proteome</keyword>
<accession>A0ABD1YHX4</accession>
<sequence length="403" mass="45598">MNNQALLWMNPDKQGLLKKRGGKRKNWKQRQFLVKDTFLFYFKISKGGEHASSPSGVVPLQGSKVDFSPLEDHETEGDEPAPSFVFVIFLPDKLLTEGVVKRNTYLLGSENLTDCYMWMSKPFPNPDCCLESSWAFHANEVNPSVSQGSVELTKWNLAEAIRHASTSRRNIKGQLNHARMELTELEARWNVCKAIDTGEVPLDEAILHKNAGEDPLILQALSDELMILYHLLETTEKGLNEERAKMADAQRQFEIMQHLKDLQLMKLSEDGKRDEAEAEYKKHYDLLVALIKKRFELRKVSEQLEMFEGRAAGGPGLPSMTEVERMLLTTIEELKKLDDEDAGTEQMPCEDRLVELQIAMVPIQEEYVELLNLATSGKKRHERAVAAEAAQEVPAVGESSDSV</sequence>
<comment type="caution">
    <text evidence="4">The sequence shown here is derived from an EMBL/GenBank/DDBJ whole genome shotgun (WGS) entry which is preliminary data.</text>
</comment>
<gene>
    <name evidence="4" type="ORF">R1flu_015033</name>
</gene>
<evidence type="ECO:0000256" key="2">
    <source>
        <dbReference type="SAM" id="MobiDB-lite"/>
    </source>
</evidence>
<dbReference type="PROSITE" id="PS50003">
    <property type="entry name" value="PH_DOMAIN"/>
    <property type="match status" value="1"/>
</dbReference>
<dbReference type="SUPFAM" id="SSF50729">
    <property type="entry name" value="PH domain-like"/>
    <property type="match status" value="1"/>
</dbReference>
<keyword evidence="1" id="KW-0175">Coiled coil</keyword>
<dbReference type="SMART" id="SM00233">
    <property type="entry name" value="PH"/>
    <property type="match status" value="1"/>
</dbReference>
<proteinExistence type="predicted"/>
<name>A0ABD1YHX4_9MARC</name>
<feature type="compositionally biased region" description="Low complexity" evidence="2">
    <location>
        <begin position="386"/>
        <end position="396"/>
    </location>
</feature>
<reference evidence="4 5" key="1">
    <citation type="submission" date="2024-09" db="EMBL/GenBank/DDBJ databases">
        <title>Chromosome-scale assembly of Riccia fluitans.</title>
        <authorList>
            <person name="Paukszto L."/>
            <person name="Sawicki J."/>
            <person name="Karawczyk K."/>
            <person name="Piernik-Szablinska J."/>
            <person name="Szczecinska M."/>
            <person name="Mazdziarz M."/>
        </authorList>
    </citation>
    <scope>NUCLEOTIDE SEQUENCE [LARGE SCALE GENOMIC DNA]</scope>
    <source>
        <strain evidence="4">Rf_01</strain>
        <tissue evidence="4">Aerial parts of the thallus</tissue>
    </source>
</reference>
<evidence type="ECO:0000313" key="5">
    <source>
        <dbReference type="Proteomes" id="UP001605036"/>
    </source>
</evidence>
<organism evidence="4 5">
    <name type="scientific">Riccia fluitans</name>
    <dbReference type="NCBI Taxonomy" id="41844"/>
    <lineage>
        <taxon>Eukaryota</taxon>
        <taxon>Viridiplantae</taxon>
        <taxon>Streptophyta</taxon>
        <taxon>Embryophyta</taxon>
        <taxon>Marchantiophyta</taxon>
        <taxon>Marchantiopsida</taxon>
        <taxon>Marchantiidae</taxon>
        <taxon>Marchantiales</taxon>
        <taxon>Ricciaceae</taxon>
        <taxon>Riccia</taxon>
    </lineage>
</organism>
<dbReference type="AlphaFoldDB" id="A0ABD1YHX4"/>
<feature type="domain" description="PH" evidence="3">
    <location>
        <begin position="10"/>
        <end position="120"/>
    </location>
</feature>
<evidence type="ECO:0000259" key="3">
    <source>
        <dbReference type="PROSITE" id="PS50003"/>
    </source>
</evidence>
<dbReference type="Pfam" id="PF00169">
    <property type="entry name" value="PH"/>
    <property type="match status" value="1"/>
</dbReference>
<dbReference type="InterPro" id="IPR001849">
    <property type="entry name" value="PH_domain"/>
</dbReference>
<feature type="coiled-coil region" evidence="1">
    <location>
        <begin position="232"/>
        <end position="259"/>
    </location>
</feature>
<dbReference type="Proteomes" id="UP001605036">
    <property type="component" value="Unassembled WGS sequence"/>
</dbReference>
<evidence type="ECO:0000313" key="4">
    <source>
        <dbReference type="EMBL" id="KAL2630347.1"/>
    </source>
</evidence>